<evidence type="ECO:0000256" key="4">
    <source>
        <dbReference type="ARBA" id="ARBA00023040"/>
    </source>
</evidence>
<organism evidence="12 13">
    <name type="scientific">Allomyces macrogynus (strain ATCC 38327)</name>
    <name type="common">Allomyces javanicus var. macrogynus</name>
    <dbReference type="NCBI Taxonomy" id="578462"/>
    <lineage>
        <taxon>Eukaryota</taxon>
        <taxon>Fungi</taxon>
        <taxon>Fungi incertae sedis</taxon>
        <taxon>Blastocladiomycota</taxon>
        <taxon>Blastocladiomycetes</taxon>
        <taxon>Blastocladiales</taxon>
        <taxon>Blastocladiaceae</taxon>
        <taxon>Allomyces</taxon>
    </lineage>
</organism>
<dbReference type="OrthoDB" id="5567728at2759"/>
<feature type="transmembrane region" description="Helical" evidence="10">
    <location>
        <begin position="550"/>
        <end position="574"/>
    </location>
</feature>
<dbReference type="Gene3D" id="3.40.50.2300">
    <property type="match status" value="2"/>
</dbReference>
<keyword evidence="6" id="KW-0675">Receptor</keyword>
<dbReference type="eggNOG" id="KOG1055">
    <property type="taxonomic scope" value="Eukaryota"/>
</dbReference>
<comment type="subcellular location">
    <subcellularLocation>
        <location evidence="1">Membrane</location>
        <topology evidence="1">Multi-pass membrane protein</topology>
    </subcellularLocation>
</comment>
<evidence type="ECO:0000256" key="3">
    <source>
        <dbReference type="ARBA" id="ARBA00022989"/>
    </source>
</evidence>
<feature type="transmembrane region" description="Helical" evidence="10">
    <location>
        <begin position="444"/>
        <end position="465"/>
    </location>
</feature>
<reference evidence="12 13" key="1">
    <citation type="submission" date="2009-11" db="EMBL/GenBank/DDBJ databases">
        <title>Annotation of Allomyces macrogynus ATCC 38327.</title>
        <authorList>
            <consortium name="The Broad Institute Genome Sequencing Platform"/>
            <person name="Russ C."/>
            <person name="Cuomo C."/>
            <person name="Burger G."/>
            <person name="Gray M.W."/>
            <person name="Holland P.W.H."/>
            <person name="King N."/>
            <person name="Lang F.B.F."/>
            <person name="Roger A.J."/>
            <person name="Ruiz-Trillo I."/>
            <person name="Young S.K."/>
            <person name="Zeng Q."/>
            <person name="Gargeya S."/>
            <person name="Fitzgerald M."/>
            <person name="Haas B."/>
            <person name="Abouelleil A."/>
            <person name="Alvarado L."/>
            <person name="Arachchi H.M."/>
            <person name="Berlin A."/>
            <person name="Chapman S.B."/>
            <person name="Gearin G."/>
            <person name="Goldberg J."/>
            <person name="Griggs A."/>
            <person name="Gujja S."/>
            <person name="Hansen M."/>
            <person name="Heiman D."/>
            <person name="Howarth C."/>
            <person name="Larimer J."/>
            <person name="Lui A."/>
            <person name="MacDonald P.J.P."/>
            <person name="McCowen C."/>
            <person name="Montmayeur A."/>
            <person name="Murphy C."/>
            <person name="Neiman D."/>
            <person name="Pearson M."/>
            <person name="Priest M."/>
            <person name="Roberts A."/>
            <person name="Saif S."/>
            <person name="Shea T."/>
            <person name="Sisk P."/>
            <person name="Stolte C."/>
            <person name="Sykes S."/>
            <person name="Wortman J."/>
            <person name="Nusbaum C."/>
            <person name="Birren B."/>
        </authorList>
    </citation>
    <scope>NUCLEOTIDE SEQUENCE [LARGE SCALE GENOMIC DNA]</scope>
    <source>
        <strain evidence="12 13">ATCC 38327</strain>
    </source>
</reference>
<dbReference type="EMBL" id="GG745356">
    <property type="protein sequence ID" value="KNE68404.1"/>
    <property type="molecule type" value="Genomic_DNA"/>
</dbReference>
<dbReference type="GO" id="GO:0007214">
    <property type="term" value="P:gamma-aminobutyric acid signaling pathway"/>
    <property type="evidence" value="ECO:0007669"/>
    <property type="project" value="TreeGrafter"/>
</dbReference>
<evidence type="ECO:0000313" key="13">
    <source>
        <dbReference type="Proteomes" id="UP000054350"/>
    </source>
</evidence>
<sequence>MMFQAAISPTRTGTRTRASHCATVSLLLVGQFAAAVPTNLTVLAILPLSDPVLGAIYSRWVNIISIARPVMATIDPYHNYNVIFRDSAGSRSKAVNVLMNVTQQQPVRALVGEYTSRVTLGLALAANPQKLWHCSLAASNDFDSRSDFPAMFRPAPSNSVQGPALARFVAAMSWRSVSILSVADTFGQSMLSTFGPAAIPLGISTETVQQYLPGSTDFTPFLSAIKATGSKIILVFGSASDYKALFRQAKQMDMVGPNWVWISTTALLNYLDMLTLDSDRELANGLLFVTFYEDHTTAEYQTLRSNYLAAYPSRDADKDLAGIPLLFYDCMLGFANGFRQMTDLYGDSAVQSHSYPATVASFPGAYQGVIGPVTFSSVMSRNAPVWQVMNIYGNAHRLSYIIYENGTLEKLADPIFNGGSTKIPIDRPPLVFLYPQWTDPGVQALAAIRALMIVLMLCGMGYLVLHRSEKQIKQLSLPFLLVISVGCILILVSEYILIGVPAAPACHSSSVVLTIGYELVFASALVKTYRIYRIFDNTRINKGGVKSKDLFRKIAVILAVQVLLFIIWIAAFPVSPTLVTTKFSQYYECRPANFAGHWGVLGVSFVFNFALLFLVCYFAYKTRNVDSGFRETAWIMYTAQNVCLCSIIIIALSLFTIESIALTAYYIRAVIMLYAVGFTFMALVGRLVVAVAADHRHAASMLPKELTSTPLGTANDSQFSAGGSGINGKAIKATAVDDSSDASPGLTRKSVSLPAAAAAAGTDLTGIYPVLRRGGNLSLLARFLTTWRSMHVFIHLTRGVVAILPPAPISAAAAAADAVSGAGRRRSRSARAAAAAAAAASAAQAAGGRTIGEVFPLTSLGFDTCPAGVPTGCIELVHVPTGAAWVVQLATNEEVASWAQALKSVVPVAGSTAGGGGSSSGRSSSMGGGGPTAVAVATVGASAATVVGSGKGQSPVAVRSRSSSAVRALQPGAGGVDC</sequence>
<dbReference type="CDD" id="cd06268">
    <property type="entry name" value="PBP1_ABC_transporter_LIVBP-like"/>
    <property type="match status" value="1"/>
</dbReference>
<keyword evidence="3 10" id="KW-1133">Transmembrane helix</keyword>
<feature type="transmembrane region" description="Helical" evidence="10">
    <location>
        <begin position="641"/>
        <end position="665"/>
    </location>
</feature>
<dbReference type="STRING" id="578462.A0A0L0T1C6"/>
<dbReference type="InterPro" id="IPR001828">
    <property type="entry name" value="ANF_lig-bd_rcpt"/>
</dbReference>
<accession>A0A0L0T1C6</accession>
<dbReference type="InterPro" id="IPR028082">
    <property type="entry name" value="Peripla_BP_I"/>
</dbReference>
<feature type="region of interest" description="Disordered" evidence="9">
    <location>
        <begin position="912"/>
        <end position="931"/>
    </location>
</feature>
<dbReference type="PANTHER" id="PTHR10519:SF20">
    <property type="entry name" value="G-PROTEIN COUPLED RECEPTOR 156-RELATED"/>
    <property type="match status" value="1"/>
</dbReference>
<dbReference type="InterPro" id="IPR002455">
    <property type="entry name" value="GPCR3_GABA-B"/>
</dbReference>
<keyword evidence="4" id="KW-0297">G-protein coupled receptor</keyword>
<dbReference type="Proteomes" id="UP000054350">
    <property type="component" value="Unassembled WGS sequence"/>
</dbReference>
<feature type="transmembrane region" description="Helical" evidence="10">
    <location>
        <begin position="477"/>
        <end position="498"/>
    </location>
</feature>
<dbReference type="InterPro" id="IPR017978">
    <property type="entry name" value="GPCR_3_C"/>
</dbReference>
<keyword evidence="5 10" id="KW-0472">Membrane</keyword>
<evidence type="ECO:0000256" key="9">
    <source>
        <dbReference type="SAM" id="MobiDB-lite"/>
    </source>
</evidence>
<keyword evidence="8" id="KW-0807">Transducer</keyword>
<evidence type="ECO:0000256" key="10">
    <source>
        <dbReference type="SAM" id="Phobius"/>
    </source>
</evidence>
<dbReference type="AlphaFoldDB" id="A0A0L0T1C6"/>
<gene>
    <name evidence="12" type="ORF">AMAG_13060</name>
</gene>
<evidence type="ECO:0000256" key="5">
    <source>
        <dbReference type="ARBA" id="ARBA00023136"/>
    </source>
</evidence>
<reference evidence="13" key="2">
    <citation type="submission" date="2009-11" db="EMBL/GenBank/DDBJ databases">
        <title>The Genome Sequence of Allomyces macrogynus strain ATCC 38327.</title>
        <authorList>
            <consortium name="The Broad Institute Genome Sequencing Platform"/>
            <person name="Russ C."/>
            <person name="Cuomo C."/>
            <person name="Shea T."/>
            <person name="Young S.K."/>
            <person name="Zeng Q."/>
            <person name="Koehrsen M."/>
            <person name="Haas B."/>
            <person name="Borodovsky M."/>
            <person name="Guigo R."/>
            <person name="Alvarado L."/>
            <person name="Berlin A."/>
            <person name="Borenstein D."/>
            <person name="Chen Z."/>
            <person name="Engels R."/>
            <person name="Freedman E."/>
            <person name="Gellesch M."/>
            <person name="Goldberg J."/>
            <person name="Griggs A."/>
            <person name="Gujja S."/>
            <person name="Heiman D."/>
            <person name="Hepburn T."/>
            <person name="Howarth C."/>
            <person name="Jen D."/>
            <person name="Larson L."/>
            <person name="Lewis B."/>
            <person name="Mehta T."/>
            <person name="Park D."/>
            <person name="Pearson M."/>
            <person name="Roberts A."/>
            <person name="Saif S."/>
            <person name="Shenoy N."/>
            <person name="Sisk P."/>
            <person name="Stolte C."/>
            <person name="Sykes S."/>
            <person name="Walk T."/>
            <person name="White J."/>
            <person name="Yandava C."/>
            <person name="Burger G."/>
            <person name="Gray M.W."/>
            <person name="Holland P.W.H."/>
            <person name="King N."/>
            <person name="Lang F.B.F."/>
            <person name="Roger A.J."/>
            <person name="Ruiz-Trillo I."/>
            <person name="Lander E."/>
            <person name="Nusbaum C."/>
        </authorList>
    </citation>
    <scope>NUCLEOTIDE SEQUENCE [LARGE SCALE GENOMIC DNA]</scope>
    <source>
        <strain evidence="13">ATCC 38327</strain>
    </source>
</reference>
<dbReference type="Pfam" id="PF01094">
    <property type="entry name" value="ANF_receptor"/>
    <property type="match status" value="1"/>
</dbReference>
<proteinExistence type="predicted"/>
<evidence type="ECO:0000256" key="2">
    <source>
        <dbReference type="ARBA" id="ARBA00022692"/>
    </source>
</evidence>
<dbReference type="GO" id="GO:0004965">
    <property type="term" value="F:G protein-coupled GABA receptor activity"/>
    <property type="evidence" value="ECO:0007669"/>
    <property type="project" value="InterPro"/>
</dbReference>
<dbReference type="PROSITE" id="PS50259">
    <property type="entry name" value="G_PROTEIN_RECEP_F3_4"/>
    <property type="match status" value="1"/>
</dbReference>
<evidence type="ECO:0000256" key="1">
    <source>
        <dbReference type="ARBA" id="ARBA00004141"/>
    </source>
</evidence>
<dbReference type="SUPFAM" id="SSF53822">
    <property type="entry name" value="Periplasmic binding protein-like I"/>
    <property type="match status" value="1"/>
</dbReference>
<evidence type="ECO:0000256" key="6">
    <source>
        <dbReference type="ARBA" id="ARBA00023170"/>
    </source>
</evidence>
<keyword evidence="2 10" id="KW-0812">Transmembrane</keyword>
<evidence type="ECO:0000313" key="12">
    <source>
        <dbReference type="EMBL" id="KNE68404.1"/>
    </source>
</evidence>
<dbReference type="PANTHER" id="PTHR10519">
    <property type="entry name" value="GABA-B RECEPTOR"/>
    <property type="match status" value="1"/>
</dbReference>
<evidence type="ECO:0000259" key="11">
    <source>
        <dbReference type="PROSITE" id="PS50259"/>
    </source>
</evidence>
<name>A0A0L0T1C6_ALLM3</name>
<protein>
    <recommendedName>
        <fullName evidence="11">G-protein coupled receptors family 3 profile domain-containing protein</fullName>
    </recommendedName>
</protein>
<feature type="transmembrane region" description="Helical" evidence="10">
    <location>
        <begin position="594"/>
        <end position="620"/>
    </location>
</feature>
<evidence type="ECO:0000256" key="7">
    <source>
        <dbReference type="ARBA" id="ARBA00023180"/>
    </source>
</evidence>
<dbReference type="GO" id="GO:0038039">
    <property type="term" value="C:G protein-coupled receptor heterodimeric complex"/>
    <property type="evidence" value="ECO:0007669"/>
    <property type="project" value="TreeGrafter"/>
</dbReference>
<evidence type="ECO:0000256" key="8">
    <source>
        <dbReference type="ARBA" id="ARBA00023224"/>
    </source>
</evidence>
<feature type="domain" description="G-protein coupled receptors family 3 profile" evidence="11">
    <location>
        <begin position="444"/>
        <end position="655"/>
    </location>
</feature>
<dbReference type="Pfam" id="PF00003">
    <property type="entry name" value="7tm_3"/>
    <property type="match status" value="1"/>
</dbReference>
<feature type="transmembrane region" description="Helical" evidence="10">
    <location>
        <begin position="671"/>
        <end position="693"/>
    </location>
</feature>
<feature type="transmembrane region" description="Helical" evidence="10">
    <location>
        <begin position="510"/>
        <end position="529"/>
    </location>
</feature>
<keyword evidence="7" id="KW-0325">Glycoprotein</keyword>
<keyword evidence="13" id="KW-1185">Reference proteome</keyword>
<dbReference type="VEuPathDB" id="FungiDB:AMAG_13060"/>